<protein>
    <submittedName>
        <fullName evidence="1">Uncharacterized protein</fullName>
    </submittedName>
</protein>
<name>T1KIG0_TETUR</name>
<keyword evidence="2" id="KW-1185">Reference proteome</keyword>
<reference evidence="2" key="1">
    <citation type="submission" date="2011-08" db="EMBL/GenBank/DDBJ databases">
        <authorList>
            <person name="Rombauts S."/>
        </authorList>
    </citation>
    <scope>NUCLEOTIDE SEQUENCE</scope>
    <source>
        <strain evidence="2">London</strain>
    </source>
</reference>
<reference evidence="1" key="2">
    <citation type="submission" date="2015-06" db="UniProtKB">
        <authorList>
            <consortium name="EnsemblMetazoa"/>
        </authorList>
    </citation>
    <scope>IDENTIFICATION</scope>
</reference>
<evidence type="ECO:0000313" key="2">
    <source>
        <dbReference type="Proteomes" id="UP000015104"/>
    </source>
</evidence>
<accession>T1KIG0</accession>
<organism evidence="1 2">
    <name type="scientific">Tetranychus urticae</name>
    <name type="common">Two-spotted spider mite</name>
    <dbReference type="NCBI Taxonomy" id="32264"/>
    <lineage>
        <taxon>Eukaryota</taxon>
        <taxon>Metazoa</taxon>
        <taxon>Ecdysozoa</taxon>
        <taxon>Arthropoda</taxon>
        <taxon>Chelicerata</taxon>
        <taxon>Arachnida</taxon>
        <taxon>Acari</taxon>
        <taxon>Acariformes</taxon>
        <taxon>Trombidiformes</taxon>
        <taxon>Prostigmata</taxon>
        <taxon>Eleutherengona</taxon>
        <taxon>Raphignathae</taxon>
        <taxon>Tetranychoidea</taxon>
        <taxon>Tetranychidae</taxon>
        <taxon>Tetranychus</taxon>
    </lineage>
</organism>
<dbReference type="EnsemblMetazoa" id="tetur12g01230.1">
    <property type="protein sequence ID" value="tetur12g01230.1"/>
    <property type="gene ID" value="tetur12g01230"/>
</dbReference>
<evidence type="ECO:0000313" key="1">
    <source>
        <dbReference type="EnsemblMetazoa" id="tetur12g01230.1"/>
    </source>
</evidence>
<dbReference type="HOGENOM" id="CLU_3428665_0_0_1"/>
<dbReference type="EMBL" id="CAEY01000112">
    <property type="status" value="NOT_ANNOTATED_CDS"/>
    <property type="molecule type" value="Genomic_DNA"/>
</dbReference>
<dbReference type="AlphaFoldDB" id="T1KIG0"/>
<dbReference type="Proteomes" id="UP000015104">
    <property type="component" value="Unassembled WGS sequence"/>
</dbReference>
<sequence length="20" mass="2274">MKYSTDGATVTLIELFKSIR</sequence>
<proteinExistence type="predicted"/>